<dbReference type="AlphaFoldDB" id="A0A0C9VIL5"/>
<accession>A0A0C9VIL5</accession>
<reference evidence="1 2" key="1">
    <citation type="submission" date="2014-06" db="EMBL/GenBank/DDBJ databases">
        <title>Evolutionary Origins and Diversification of the Mycorrhizal Mutualists.</title>
        <authorList>
            <consortium name="DOE Joint Genome Institute"/>
            <consortium name="Mycorrhizal Genomics Consortium"/>
            <person name="Kohler A."/>
            <person name="Kuo A."/>
            <person name="Nagy L.G."/>
            <person name="Floudas D."/>
            <person name="Copeland A."/>
            <person name="Barry K.W."/>
            <person name="Cichocki N."/>
            <person name="Veneault-Fourrey C."/>
            <person name="LaButti K."/>
            <person name="Lindquist E.A."/>
            <person name="Lipzen A."/>
            <person name="Lundell T."/>
            <person name="Morin E."/>
            <person name="Murat C."/>
            <person name="Riley R."/>
            <person name="Ohm R."/>
            <person name="Sun H."/>
            <person name="Tunlid A."/>
            <person name="Henrissat B."/>
            <person name="Grigoriev I.V."/>
            <person name="Hibbett D.S."/>
            <person name="Martin F."/>
        </authorList>
    </citation>
    <scope>NUCLEOTIDE SEQUENCE [LARGE SCALE GENOMIC DNA]</scope>
    <source>
        <strain evidence="1 2">SS14</strain>
    </source>
</reference>
<proteinExistence type="predicted"/>
<dbReference type="EMBL" id="KN837169">
    <property type="protein sequence ID" value="KIJ37380.1"/>
    <property type="molecule type" value="Genomic_DNA"/>
</dbReference>
<keyword evidence="2" id="KW-1185">Reference proteome</keyword>
<evidence type="ECO:0000313" key="1">
    <source>
        <dbReference type="EMBL" id="KIJ37380.1"/>
    </source>
</evidence>
<name>A0A0C9VIL5_SPHS4</name>
<organism evidence="1 2">
    <name type="scientific">Sphaerobolus stellatus (strain SS14)</name>
    <dbReference type="NCBI Taxonomy" id="990650"/>
    <lineage>
        <taxon>Eukaryota</taxon>
        <taxon>Fungi</taxon>
        <taxon>Dikarya</taxon>
        <taxon>Basidiomycota</taxon>
        <taxon>Agaricomycotina</taxon>
        <taxon>Agaricomycetes</taxon>
        <taxon>Phallomycetidae</taxon>
        <taxon>Geastrales</taxon>
        <taxon>Sphaerobolaceae</taxon>
        <taxon>Sphaerobolus</taxon>
    </lineage>
</organism>
<protein>
    <submittedName>
        <fullName evidence="1">Uncharacterized protein</fullName>
    </submittedName>
</protein>
<dbReference type="Proteomes" id="UP000054279">
    <property type="component" value="Unassembled WGS sequence"/>
</dbReference>
<gene>
    <name evidence="1" type="ORF">M422DRAFT_260042</name>
</gene>
<evidence type="ECO:0000313" key="2">
    <source>
        <dbReference type="Proteomes" id="UP000054279"/>
    </source>
</evidence>
<dbReference type="HOGENOM" id="CLU_2997977_0_0_1"/>
<sequence length="57" mass="6264">MTFYVTTLDSTCVIDWVLGSIKLHTAIPVESSNTTINTRAAKAVSIWSLDQYSKQSA</sequence>